<dbReference type="InterPro" id="IPR011625">
    <property type="entry name" value="A2M_N_BRD"/>
</dbReference>
<dbReference type="InterPro" id="IPR011626">
    <property type="entry name" value="Alpha-macroglobulin_TED"/>
</dbReference>
<dbReference type="Pfam" id="PF01835">
    <property type="entry name" value="MG2"/>
    <property type="match status" value="1"/>
</dbReference>
<feature type="domain" description="Alpha-2-macroglobulin" evidence="12">
    <location>
        <begin position="704"/>
        <end position="796"/>
    </location>
</feature>
<dbReference type="FunFam" id="2.60.40.1930:FF:000001">
    <property type="entry name" value="CD109 isoform 3"/>
    <property type="match status" value="1"/>
</dbReference>
<evidence type="ECO:0000313" key="15">
    <source>
        <dbReference type="Proteomes" id="UP000820818"/>
    </source>
</evidence>
<evidence type="ECO:0000313" key="14">
    <source>
        <dbReference type="EMBL" id="KAI9553267.1"/>
    </source>
</evidence>
<dbReference type="Gene3D" id="2.60.40.2950">
    <property type="match status" value="1"/>
</dbReference>
<keyword evidence="4" id="KW-0722">Serine protease inhibitor</keyword>
<evidence type="ECO:0000256" key="4">
    <source>
        <dbReference type="ARBA" id="ARBA00022900"/>
    </source>
</evidence>
<dbReference type="PANTHER" id="PTHR11412">
    <property type="entry name" value="MACROGLOBULIN / COMPLEMENT"/>
    <property type="match status" value="1"/>
</dbReference>
<dbReference type="GO" id="GO:0004867">
    <property type="term" value="F:serine-type endopeptidase inhibitor activity"/>
    <property type="evidence" value="ECO:0007669"/>
    <property type="project" value="UniProtKB-KW"/>
</dbReference>
<dbReference type="Proteomes" id="UP000820818">
    <property type="component" value="Linkage Group LG9"/>
</dbReference>
<dbReference type="Gene3D" id="2.60.40.1930">
    <property type="match status" value="2"/>
</dbReference>
<dbReference type="EMBL" id="WJBH02000009">
    <property type="protein sequence ID" value="KAI9553267.1"/>
    <property type="molecule type" value="Genomic_DNA"/>
</dbReference>
<evidence type="ECO:0000256" key="6">
    <source>
        <dbReference type="ARBA" id="ARBA00023157"/>
    </source>
</evidence>
<dbReference type="SUPFAM" id="SSF81296">
    <property type="entry name" value="E set domains"/>
    <property type="match status" value="1"/>
</dbReference>
<evidence type="ECO:0000256" key="5">
    <source>
        <dbReference type="ARBA" id="ARBA00022966"/>
    </source>
</evidence>
<evidence type="ECO:0000256" key="1">
    <source>
        <dbReference type="ARBA" id="ARBA00010952"/>
    </source>
</evidence>
<keyword evidence="6" id="KW-1015">Disulfide bond</keyword>
<dbReference type="InterPro" id="IPR047565">
    <property type="entry name" value="Alpha-macroglob_thiol-ester_cl"/>
</dbReference>
<dbReference type="InterPro" id="IPR001599">
    <property type="entry name" value="Macroglobln_a2"/>
</dbReference>
<dbReference type="SMART" id="SM01359">
    <property type="entry name" value="A2M_N_2"/>
    <property type="match status" value="1"/>
</dbReference>
<dbReference type="SUPFAM" id="SSF48239">
    <property type="entry name" value="Terpenoid cyclases/Protein prenyltransferases"/>
    <property type="match status" value="1"/>
</dbReference>
<keyword evidence="5" id="KW-0882">Thioester bond</keyword>
<dbReference type="Gene3D" id="1.50.10.20">
    <property type="match status" value="1"/>
</dbReference>
<evidence type="ECO:0000259" key="11">
    <source>
        <dbReference type="SMART" id="SM01359"/>
    </source>
</evidence>
<dbReference type="SUPFAM" id="SSF49410">
    <property type="entry name" value="Alpha-macroglobulin receptor domain"/>
    <property type="match status" value="1"/>
</dbReference>
<proteinExistence type="inferred from homology"/>
<reference evidence="14 15" key="1">
    <citation type="submission" date="2022-05" db="EMBL/GenBank/DDBJ databases">
        <title>A multi-omics perspective on studying reproductive biology in Daphnia sinensis.</title>
        <authorList>
            <person name="Jia J."/>
        </authorList>
    </citation>
    <scope>NUCLEOTIDE SEQUENCE [LARGE SCALE GENOMIC DNA]</scope>
    <source>
        <strain evidence="14 15">WSL</strain>
    </source>
</reference>
<comment type="subunit">
    <text evidence="9">Heterodimer of a TEP1-N chain and an TEP1-C chain non-covalently linked. Forms a complex composed of TEP1-N and TEP1-C heterodimer, LRIM1 and APL1C; the interaction stabilizes TEP1-N and TEP1-C heterodimer, prevents its binding to tissues while circulating in the hemolymph and protects the thioester bond from hydrolysis. Mature TEP1 and to a lesser extent full-length TEP1 interact with SPCLIP1; the interaction is induced by microbial infection.</text>
</comment>
<evidence type="ECO:0000256" key="3">
    <source>
        <dbReference type="ARBA" id="ARBA00022729"/>
    </source>
</evidence>
<dbReference type="Gene3D" id="2.60.120.1540">
    <property type="match status" value="1"/>
</dbReference>
<evidence type="ECO:0000259" key="12">
    <source>
        <dbReference type="SMART" id="SM01360"/>
    </source>
</evidence>
<evidence type="ECO:0000256" key="2">
    <source>
        <dbReference type="ARBA" id="ARBA00022690"/>
    </source>
</evidence>
<gene>
    <name evidence="14" type="ORF">GHT06_021163</name>
</gene>
<dbReference type="InterPro" id="IPR036595">
    <property type="entry name" value="A-macroglobulin_rcpt-bd_sf"/>
</dbReference>
<organism evidence="14 15">
    <name type="scientific">Daphnia sinensis</name>
    <dbReference type="NCBI Taxonomy" id="1820382"/>
    <lineage>
        <taxon>Eukaryota</taxon>
        <taxon>Metazoa</taxon>
        <taxon>Ecdysozoa</taxon>
        <taxon>Arthropoda</taxon>
        <taxon>Crustacea</taxon>
        <taxon>Branchiopoda</taxon>
        <taxon>Diplostraca</taxon>
        <taxon>Cladocera</taxon>
        <taxon>Anomopoda</taxon>
        <taxon>Daphniidae</taxon>
        <taxon>Daphnia</taxon>
        <taxon>Daphnia similis group</taxon>
    </lineage>
</organism>
<comment type="similarity">
    <text evidence="1">Belongs to the protease inhibitor I39 (alpha-2-macroglobulin) family.</text>
</comment>
<accession>A0AAD5KK33</accession>
<keyword evidence="7" id="KW-0325">Glycoprotein</keyword>
<dbReference type="SMART" id="SM01419">
    <property type="entry name" value="Thiol-ester_cl"/>
    <property type="match status" value="1"/>
</dbReference>
<dbReference type="Pfam" id="PF07703">
    <property type="entry name" value="A2M_BRD"/>
    <property type="match status" value="1"/>
</dbReference>
<dbReference type="GO" id="GO:0005615">
    <property type="term" value="C:extracellular space"/>
    <property type="evidence" value="ECO:0007669"/>
    <property type="project" value="InterPro"/>
</dbReference>
<dbReference type="Pfam" id="PF00207">
    <property type="entry name" value="A2M"/>
    <property type="match status" value="1"/>
</dbReference>
<evidence type="ECO:0000256" key="9">
    <source>
        <dbReference type="ARBA" id="ARBA00063781"/>
    </source>
</evidence>
<dbReference type="Pfam" id="PF07677">
    <property type="entry name" value="A2M_recep"/>
    <property type="match status" value="1"/>
</dbReference>
<dbReference type="InterPro" id="IPR002890">
    <property type="entry name" value="MG2"/>
</dbReference>
<dbReference type="InterPro" id="IPR041813">
    <property type="entry name" value="A2M_TED"/>
</dbReference>
<dbReference type="Gene3D" id="2.60.40.1940">
    <property type="match status" value="1"/>
</dbReference>
<comment type="function">
    <text evidence="8">Binds covalently through a thioester bond to the pathogen surface resulting in pathogen clearance.</text>
</comment>
<dbReference type="FunFam" id="1.50.10.20:FF:000001">
    <property type="entry name" value="CD109 isoform 1"/>
    <property type="match status" value="1"/>
</dbReference>
<dbReference type="InterPro" id="IPR014756">
    <property type="entry name" value="Ig_E-set"/>
</dbReference>
<name>A0AAD5KK33_9CRUS</name>
<feature type="domain" description="Alpha-macroglobulin receptor-binding" evidence="13">
    <location>
        <begin position="1317"/>
        <end position="1406"/>
    </location>
</feature>
<dbReference type="PANTHER" id="PTHR11412:SF136">
    <property type="entry name" value="CD109 ANTIGEN"/>
    <property type="match status" value="1"/>
</dbReference>
<dbReference type="Gene3D" id="2.60.40.690">
    <property type="entry name" value="Alpha-macroglobulin, receptor-binding domain"/>
    <property type="match status" value="1"/>
</dbReference>
<evidence type="ECO:0000259" key="13">
    <source>
        <dbReference type="SMART" id="SM01361"/>
    </source>
</evidence>
<comment type="caution">
    <text evidence="14">The sequence shown here is derived from an EMBL/GenBank/DDBJ whole genome shotgun (WGS) entry which is preliminary data.</text>
</comment>
<keyword evidence="2" id="KW-0646">Protease inhibitor</keyword>
<feature type="domain" description="Alpha-2-macroglobulin bait region" evidence="11">
    <location>
        <begin position="461"/>
        <end position="596"/>
    </location>
</feature>
<evidence type="ECO:0000256" key="10">
    <source>
        <dbReference type="ARBA" id="ARBA00078071"/>
    </source>
</evidence>
<dbReference type="InterPro" id="IPR008930">
    <property type="entry name" value="Terpenoid_cyclase/PrenylTrfase"/>
</dbReference>
<dbReference type="SMART" id="SM01361">
    <property type="entry name" value="A2M_recep"/>
    <property type="match status" value="1"/>
</dbReference>
<dbReference type="Pfam" id="PF07678">
    <property type="entry name" value="TED_complement"/>
    <property type="match status" value="1"/>
</dbReference>
<keyword evidence="15" id="KW-1185">Reference proteome</keyword>
<keyword evidence="3" id="KW-0732">Signal</keyword>
<dbReference type="CDD" id="cd02897">
    <property type="entry name" value="A2M_2"/>
    <property type="match status" value="1"/>
</dbReference>
<dbReference type="Pfam" id="PF17791">
    <property type="entry name" value="MG3"/>
    <property type="match status" value="1"/>
</dbReference>
<dbReference type="InterPro" id="IPR013783">
    <property type="entry name" value="Ig-like_fold"/>
</dbReference>
<dbReference type="InterPro" id="IPR019742">
    <property type="entry name" value="MacrogloblnA2_CS"/>
</dbReference>
<protein>
    <recommendedName>
        <fullName evidence="10">TEP1-F</fullName>
    </recommendedName>
</protein>
<sequence>MRVASEKAPTRCLVVCGDVIMVLRLVLAVVCCCSLTFAQNEGTYTIVAPKVLRPSLDYHVSISLHGGAALTNVVVAIEGQQDGGGQVRNAQSATVEPNSTQVIKFQIGELGPGKYNLTARGSGGLTFVNTTELEYAEKSHSVFIQTDKAIYKPGHLVQFRVIVVNPQLKPSVVGSLDIFMTDGKGNRIKQWNRVFTKQGVFASELQLSDQPVLGDWNITAVVSGQSFSKHFQVAEYILPKFEVTIDLPTYLTFNESKMVASIKAKYTYGKPVKGNVTIAAYPQYRVSYIQPFFTEPVRKTVQIDGEVDVDFNLFKELKLVDDFERDIRFDVTVIEGLTERKQNTSSLLTLYKYKYKMELIKTSDSFKPGLKYTAFLKLAYQDNTPIQDANGVVIVKHGFSHNQDEYNRTEYPVPRNGILELNFYPPVDENVYTLGIETQYQDLVEWFSTINRAQSPSNSFIQVVLKTENPKVNEEIAIEVNSTAPLDSYTYEVMGRGNLIVARTVQAGSQRSHTFRFQVTAAMAPVARVVVYYVRADGEVVADALNFDVEGTFQNFVEIQVAPDSVEPGKAVDIVVKAKPNSYVGVLGVDQSVLLLKTGNDISRQDVLDEVKSYDSTRRPDFTSWLPEVGGRSFWWPSSATAGEVFSNSGTVVLTNGYIQESMPFAMPLLLSSPKNVTVTVAPSGDVESSIASVLALRQHFPETFLWLHLTDLGTDGSARFVKEAPDTITSWVITAFSLDTFHGLGVIEQPAKMQVFRPFFIQLNLPYSVIRGEVVAIQAVVFNYMNKEVTADLTFENIGDFQFVDNGVEDNEISSETIFRKKSVRIPAQDGTPVSFLIRPTTLGNIDLRLTAKAATAGDAIVKKLLVKAEGETIYRNKAYLLDLRSSRSYTNNVTVTIPFNAVPGSQAVELSAIADIMGPSINNLNSLLRMPFGCGEQNMLLFVPNIVVTEYLKNTGQLTDAISSKALGFMETGYQKELTYKRDDGSFSAFGKSDASGSTWLTAFVARSFRQAQPYITIEDHVIEDALRWLSANQAPNGSFPEVGKVSHTDMQGGSGKGVPLTAYVLLAFLENKAGLRYGPSMQKAAEFLVKELPSITDPYAMALVTYALHLAEVPSMDAAFDMLQAKANNTEEEFRFWSKPRTEKDKSNPWSSMTTSVDVEMTAYALLSYLQRGLVTEALPIMRWMVAQRNSNGGFSSTQDTVIGLYALAKLAEKITVPNTNINVKIKHDAGAETFSLNRENAMILQKFKLPPKTTQVEISAVGSGFAIIQVSTSYNLNVTGEWPLFTLDPQLFKNANQNRMQLTICSSFVGEESNMAVMEISLPSGYVMDEDSLPSLRAIKDVKKVETKEGGTGISLYFDKMTRNTVCPTVQAYRVFKVAEQRKVPVVMYDYYDSSRRARVFYEPVPANVCDICQSSDCKNQCSSYPGWSGDEDGSKGWGTLDGRSNSRTTGGQQSLLPTLLCIVLSGLTSALLLI</sequence>
<dbReference type="SMART" id="SM01360">
    <property type="entry name" value="A2M"/>
    <property type="match status" value="1"/>
</dbReference>
<dbReference type="Gene3D" id="2.20.130.20">
    <property type="match status" value="2"/>
</dbReference>
<dbReference type="InterPro" id="IPR050473">
    <property type="entry name" value="A2M/Complement_sys"/>
</dbReference>
<dbReference type="InterPro" id="IPR009048">
    <property type="entry name" value="A-macroglobulin_rcpt-bd"/>
</dbReference>
<dbReference type="InterPro" id="IPR041555">
    <property type="entry name" value="MG3"/>
</dbReference>
<evidence type="ECO:0000256" key="8">
    <source>
        <dbReference type="ARBA" id="ARBA00057615"/>
    </source>
</evidence>
<evidence type="ECO:0000256" key="7">
    <source>
        <dbReference type="ARBA" id="ARBA00023180"/>
    </source>
</evidence>
<dbReference type="Gene3D" id="2.60.40.10">
    <property type="entry name" value="Immunoglobulins"/>
    <property type="match status" value="2"/>
</dbReference>
<dbReference type="PROSITE" id="PS00477">
    <property type="entry name" value="ALPHA_2_MACROGLOBULIN"/>
    <property type="match status" value="1"/>
</dbReference>